<reference evidence="1" key="1">
    <citation type="submission" date="2021-02" db="EMBL/GenBank/DDBJ databases">
        <authorList>
            <consortium name="DOE Joint Genome Institute"/>
            <person name="Ahrendt S."/>
            <person name="Looney B.P."/>
            <person name="Miyauchi S."/>
            <person name="Morin E."/>
            <person name="Drula E."/>
            <person name="Courty P.E."/>
            <person name="Chicoki N."/>
            <person name="Fauchery L."/>
            <person name="Kohler A."/>
            <person name="Kuo A."/>
            <person name="Labutti K."/>
            <person name="Pangilinan J."/>
            <person name="Lipzen A."/>
            <person name="Riley R."/>
            <person name="Andreopoulos W."/>
            <person name="He G."/>
            <person name="Johnson J."/>
            <person name="Barry K.W."/>
            <person name="Grigoriev I.V."/>
            <person name="Nagy L."/>
            <person name="Hibbett D."/>
            <person name="Henrissat B."/>
            <person name="Matheny P.B."/>
            <person name="Labbe J."/>
            <person name="Martin F."/>
        </authorList>
    </citation>
    <scope>NUCLEOTIDE SEQUENCE</scope>
    <source>
        <strain evidence="1">FP105234-sp</strain>
    </source>
</reference>
<gene>
    <name evidence="1" type="ORF">FA95DRAFT_1613194</name>
</gene>
<comment type="caution">
    <text evidence="1">The sequence shown here is derived from an EMBL/GenBank/DDBJ whole genome shotgun (WGS) entry which is preliminary data.</text>
</comment>
<name>A0ACB8R471_9AGAM</name>
<accession>A0ACB8R471</accession>
<keyword evidence="2" id="KW-1185">Reference proteome</keyword>
<reference evidence="1" key="2">
    <citation type="journal article" date="2022" name="New Phytol.">
        <title>Evolutionary transition to the ectomycorrhizal habit in the genomes of a hyperdiverse lineage of mushroom-forming fungi.</title>
        <authorList>
            <person name="Looney B."/>
            <person name="Miyauchi S."/>
            <person name="Morin E."/>
            <person name="Drula E."/>
            <person name="Courty P.E."/>
            <person name="Kohler A."/>
            <person name="Kuo A."/>
            <person name="LaButti K."/>
            <person name="Pangilinan J."/>
            <person name="Lipzen A."/>
            <person name="Riley R."/>
            <person name="Andreopoulos W."/>
            <person name="He G."/>
            <person name="Johnson J."/>
            <person name="Nolan M."/>
            <person name="Tritt A."/>
            <person name="Barry K.W."/>
            <person name="Grigoriev I.V."/>
            <person name="Nagy L.G."/>
            <person name="Hibbett D."/>
            <person name="Henrissat B."/>
            <person name="Matheny P.B."/>
            <person name="Labbe J."/>
            <person name="Martin F.M."/>
        </authorList>
    </citation>
    <scope>NUCLEOTIDE SEQUENCE</scope>
    <source>
        <strain evidence="1">FP105234-sp</strain>
    </source>
</reference>
<dbReference type="EMBL" id="MU276437">
    <property type="protein sequence ID" value="KAI0038687.1"/>
    <property type="molecule type" value="Genomic_DNA"/>
</dbReference>
<sequence>MPGSGEVYCVIGGSGFLGRRIVEALLARGDRVSVLDIVDRYNNSDVHFYAGDIRNETFLQDALRKSGATCIIHTASPPHGLKDTALYRKVNVDGTKAVIAAAIAVGVTKLVYTSSVAVSVNSRAFIDADLRRAFHAYNKLKEQAEDIVMAANGRKGLCTVALQPAEITGPGASQALDSQVEGIAKLFQEGKVHYKIGNVNCATVSDVAHDHLCAADTLVPLSKEQDYETDPALPLSMAESSG</sequence>
<proteinExistence type="predicted"/>
<dbReference type="Proteomes" id="UP000814033">
    <property type="component" value="Unassembled WGS sequence"/>
</dbReference>
<evidence type="ECO:0000313" key="1">
    <source>
        <dbReference type="EMBL" id="KAI0038687.1"/>
    </source>
</evidence>
<evidence type="ECO:0000313" key="2">
    <source>
        <dbReference type="Proteomes" id="UP000814033"/>
    </source>
</evidence>
<protein>
    <submittedName>
        <fullName evidence="1">NAD(P)-binding protein</fullName>
    </submittedName>
</protein>
<organism evidence="1 2">
    <name type="scientific">Auriscalpium vulgare</name>
    <dbReference type="NCBI Taxonomy" id="40419"/>
    <lineage>
        <taxon>Eukaryota</taxon>
        <taxon>Fungi</taxon>
        <taxon>Dikarya</taxon>
        <taxon>Basidiomycota</taxon>
        <taxon>Agaricomycotina</taxon>
        <taxon>Agaricomycetes</taxon>
        <taxon>Russulales</taxon>
        <taxon>Auriscalpiaceae</taxon>
        <taxon>Auriscalpium</taxon>
    </lineage>
</organism>